<dbReference type="PANTHER" id="PTHR48090">
    <property type="entry name" value="UNDECAPRENYL-PHOSPHATE 4-DEOXY-4-FORMAMIDO-L-ARABINOSE TRANSFERASE-RELATED"/>
    <property type="match status" value="1"/>
</dbReference>
<protein>
    <recommendedName>
        <fullName evidence="4">Glycosyl transferase</fullName>
    </recommendedName>
</protein>
<dbReference type="Pfam" id="PF13641">
    <property type="entry name" value="Glyco_tranf_2_3"/>
    <property type="match status" value="1"/>
</dbReference>
<dbReference type="Proteomes" id="UP000078316">
    <property type="component" value="Unassembled WGS sequence"/>
</dbReference>
<dbReference type="STRING" id="427683.A5481_01125"/>
<dbReference type="Gene3D" id="3.90.550.10">
    <property type="entry name" value="Spore Coat Polysaccharide Biosynthesis Protein SpsA, Chain A"/>
    <property type="match status" value="1"/>
</dbReference>
<gene>
    <name evidence="2" type="ORF">A5481_01125</name>
</gene>
<feature type="transmembrane region" description="Helical" evidence="1">
    <location>
        <begin position="335"/>
        <end position="355"/>
    </location>
</feature>
<dbReference type="PANTHER" id="PTHR48090:SF6">
    <property type="entry name" value="SLR5056 PROTEIN"/>
    <property type="match status" value="1"/>
</dbReference>
<keyword evidence="1" id="KW-0812">Transmembrane</keyword>
<dbReference type="InterPro" id="IPR050256">
    <property type="entry name" value="Glycosyltransferase_2"/>
</dbReference>
<dbReference type="RefSeq" id="WP_048434861.1">
    <property type="nucleotide sequence ID" value="NZ_LWHQ01000004.1"/>
</dbReference>
<comment type="caution">
    <text evidence="2">The sequence shown here is derived from an EMBL/GenBank/DDBJ whole genome shotgun (WGS) entry which is preliminary data.</text>
</comment>
<feature type="transmembrane region" description="Helical" evidence="1">
    <location>
        <begin position="298"/>
        <end position="323"/>
    </location>
</feature>
<accession>A0A179SI94</accession>
<dbReference type="OrthoDB" id="9797391at2"/>
<sequence length="406" mass="41925">MVLLTLLLCALALAGAVPVLVLAAQVLASLPPLRPTPVTGRRPSLAILVPAHDEAALIAGTVATLRAGLAPGDRLLVVADNCGDATAAAARAAGAEVVERHDPARRGKGYALDFGYRHLAATGLPETLVVIDADCAVAPADLDRLVRRSAALDGPVQAAYRLDPPPQASSSTLRLATFATLLKQIGRPLGAHRLGWPCNISGTGFAMPARLLGPAEQANGPSLASGHLAEDLKLGLDLALAGHPTRFCPEALVVSVLPVGAAARQSQQTRWEHGHLSLILPYAGALARAALRRGDLRLLAIALDLCVLPLVTLGLVEIALLALGLAGWGLGAGPWPLAIAGTGVAVLGLAFGLAASRWGGGLLRWQDLWALPRLVLGKAGILARFAGRRQTEWVRTERAGEEPSAG</sequence>
<dbReference type="CDD" id="cd06438">
    <property type="entry name" value="EpsO_like"/>
    <property type="match status" value="1"/>
</dbReference>
<evidence type="ECO:0008006" key="4">
    <source>
        <dbReference type="Google" id="ProtNLM"/>
    </source>
</evidence>
<name>A0A179SI94_9HYPH</name>
<dbReference type="EMBL" id="LWHQ01000004">
    <property type="protein sequence ID" value="OAS27537.1"/>
    <property type="molecule type" value="Genomic_DNA"/>
</dbReference>
<reference evidence="2 3" key="1">
    <citation type="submission" date="2016-04" db="EMBL/GenBank/DDBJ databases">
        <authorList>
            <person name="Evans L.H."/>
            <person name="Alamgir A."/>
            <person name="Owens N."/>
            <person name="Weber N.D."/>
            <person name="Virtaneva K."/>
            <person name="Barbian K."/>
            <person name="Babar A."/>
            <person name="Rosenke K."/>
        </authorList>
    </citation>
    <scope>NUCLEOTIDE SEQUENCE [LARGE SCALE GENOMIC DNA]</scope>
    <source>
        <strain evidence="2 3">PMB02</strain>
    </source>
</reference>
<organism evidence="2 3">
    <name type="scientific">Methylobacterium platani</name>
    <dbReference type="NCBI Taxonomy" id="427683"/>
    <lineage>
        <taxon>Bacteria</taxon>
        <taxon>Pseudomonadati</taxon>
        <taxon>Pseudomonadota</taxon>
        <taxon>Alphaproteobacteria</taxon>
        <taxon>Hyphomicrobiales</taxon>
        <taxon>Methylobacteriaceae</taxon>
        <taxon>Methylobacterium</taxon>
    </lineage>
</organism>
<keyword evidence="1" id="KW-1133">Transmembrane helix</keyword>
<dbReference type="SUPFAM" id="SSF53448">
    <property type="entry name" value="Nucleotide-diphospho-sugar transferases"/>
    <property type="match status" value="1"/>
</dbReference>
<evidence type="ECO:0000256" key="1">
    <source>
        <dbReference type="SAM" id="Phobius"/>
    </source>
</evidence>
<dbReference type="InterPro" id="IPR029044">
    <property type="entry name" value="Nucleotide-diphossugar_trans"/>
</dbReference>
<evidence type="ECO:0000313" key="2">
    <source>
        <dbReference type="EMBL" id="OAS27537.1"/>
    </source>
</evidence>
<evidence type="ECO:0000313" key="3">
    <source>
        <dbReference type="Proteomes" id="UP000078316"/>
    </source>
</evidence>
<keyword evidence="1" id="KW-0472">Membrane</keyword>
<dbReference type="AlphaFoldDB" id="A0A179SI94"/>
<proteinExistence type="predicted"/>